<organism evidence="2 3">
    <name type="scientific">Hyphopichia burtonii NRRL Y-1933</name>
    <dbReference type="NCBI Taxonomy" id="984485"/>
    <lineage>
        <taxon>Eukaryota</taxon>
        <taxon>Fungi</taxon>
        <taxon>Dikarya</taxon>
        <taxon>Ascomycota</taxon>
        <taxon>Saccharomycotina</taxon>
        <taxon>Pichiomycetes</taxon>
        <taxon>Debaryomycetaceae</taxon>
        <taxon>Hyphopichia</taxon>
    </lineage>
</organism>
<name>A0A1E4RR97_9ASCO</name>
<dbReference type="EMBL" id="KV454538">
    <property type="protein sequence ID" value="ODV69810.1"/>
    <property type="molecule type" value="Genomic_DNA"/>
</dbReference>
<proteinExistence type="predicted"/>
<keyword evidence="1" id="KW-0472">Membrane</keyword>
<evidence type="ECO:0000256" key="1">
    <source>
        <dbReference type="SAM" id="Phobius"/>
    </source>
</evidence>
<dbReference type="RefSeq" id="XP_020078877.1">
    <property type="nucleotide sequence ID" value="XM_020220482.1"/>
</dbReference>
<sequence>MSMEHPLYAHLESISSVYLCLIHVSFALISPAIVSSNLIFPLSPPSFTHSTSTLSYTPSYTFSYAFPYALS</sequence>
<dbReference type="Proteomes" id="UP000095085">
    <property type="component" value="Unassembled WGS sequence"/>
</dbReference>
<evidence type="ECO:0000313" key="2">
    <source>
        <dbReference type="EMBL" id="ODV69810.1"/>
    </source>
</evidence>
<dbReference type="AlphaFoldDB" id="A0A1E4RR97"/>
<reference evidence="3" key="1">
    <citation type="submission" date="2016-05" db="EMBL/GenBank/DDBJ databases">
        <title>Comparative genomics of biotechnologically important yeasts.</title>
        <authorList>
            <consortium name="DOE Joint Genome Institute"/>
            <person name="Riley R."/>
            <person name="Haridas S."/>
            <person name="Wolfe K.H."/>
            <person name="Lopes M.R."/>
            <person name="Hittinger C.T."/>
            <person name="Goker M."/>
            <person name="Salamov A."/>
            <person name="Wisecaver J."/>
            <person name="Long T.M."/>
            <person name="Aerts A.L."/>
            <person name="Barry K."/>
            <person name="Choi C."/>
            <person name="Clum A."/>
            <person name="Coughlan A.Y."/>
            <person name="Deshpande S."/>
            <person name="Douglass A.P."/>
            <person name="Hanson S.J."/>
            <person name="Klenk H.-P."/>
            <person name="Labutti K."/>
            <person name="Lapidus A."/>
            <person name="Lindquist E."/>
            <person name="Lipzen A."/>
            <person name="Meier-Kolthoff J.P."/>
            <person name="Ohm R.A."/>
            <person name="Otillar R.P."/>
            <person name="Pangilinan J."/>
            <person name="Peng Y."/>
            <person name="Rokas A."/>
            <person name="Rosa C.A."/>
            <person name="Scheuner C."/>
            <person name="Sibirny A.A."/>
            <person name="Slot J.C."/>
            <person name="Stielow J.B."/>
            <person name="Sun H."/>
            <person name="Kurtzman C.P."/>
            <person name="Blackwell M."/>
            <person name="Grigoriev I.V."/>
            <person name="Jeffries T.W."/>
        </authorList>
    </citation>
    <scope>NUCLEOTIDE SEQUENCE [LARGE SCALE GENOMIC DNA]</scope>
    <source>
        <strain evidence="3">NRRL Y-1933</strain>
    </source>
</reference>
<accession>A0A1E4RR97</accession>
<protein>
    <submittedName>
        <fullName evidence="2">Uncharacterized protein</fullName>
    </submittedName>
</protein>
<keyword evidence="1" id="KW-1133">Transmembrane helix</keyword>
<evidence type="ECO:0000313" key="3">
    <source>
        <dbReference type="Proteomes" id="UP000095085"/>
    </source>
</evidence>
<dbReference type="GeneID" id="30995032"/>
<keyword evidence="1" id="KW-0812">Transmembrane</keyword>
<keyword evidence="3" id="KW-1185">Reference proteome</keyword>
<gene>
    <name evidence="2" type="ORF">HYPBUDRAFT_151410</name>
</gene>
<feature type="non-terminal residue" evidence="2">
    <location>
        <position position="71"/>
    </location>
</feature>
<feature type="transmembrane region" description="Helical" evidence="1">
    <location>
        <begin position="16"/>
        <end position="40"/>
    </location>
</feature>